<dbReference type="EMBL" id="CP010311">
    <property type="protein sequence ID" value="AJF06597.1"/>
    <property type="molecule type" value="Genomic_DNA"/>
</dbReference>
<sequence length="283" mass="31034">MSTDFQRVVNSVGDLPPMPAVAVKLIELLQDPNASAGRLARTIAHDPALSARVLKIANSSFYSMKRQVRTLESAIVVMGEKTLRSLVLAASLKGMNKSFGLLEKMLWEDSIGCAIGARIIAQHMEEVDTEEAFVAGLFRHLGKVVLNYSHPQEFQSLMQAVYNGEGSLLDLEGIYFPYSHALVGAAVLNKWNFSDGLVQSALHHADLDIDAEEEPAILHLAAVVNVAGCLCQRLGIGQREPAPHLDVAESKGALILEFSSRYLEEIEKEIGRTFSENREYFLG</sequence>
<feature type="domain" description="HDOD" evidence="1">
    <location>
        <begin position="15"/>
        <end position="207"/>
    </location>
</feature>
<dbReference type="InterPro" id="IPR052340">
    <property type="entry name" value="RNase_Y/CdgJ"/>
</dbReference>
<dbReference type="Gene3D" id="1.10.3210.10">
    <property type="entry name" value="Hypothetical protein af1432"/>
    <property type="match status" value="1"/>
</dbReference>
<proteinExistence type="predicted"/>
<dbReference type="RefSeq" id="WP_040200295.1">
    <property type="nucleotide sequence ID" value="NZ_CP010311.1"/>
</dbReference>
<dbReference type="PANTHER" id="PTHR33525">
    <property type="match status" value="1"/>
</dbReference>
<dbReference type="SUPFAM" id="SSF109604">
    <property type="entry name" value="HD-domain/PDEase-like"/>
    <property type="match status" value="1"/>
</dbReference>
<keyword evidence="3" id="KW-1185">Reference proteome</keyword>
<dbReference type="KEGG" id="gsb:GSUB_08610"/>
<dbReference type="PANTHER" id="PTHR33525:SF3">
    <property type="entry name" value="RIBONUCLEASE Y"/>
    <property type="match status" value="1"/>
</dbReference>
<organism evidence="2 3">
    <name type="scientific">Geoalkalibacter subterraneus</name>
    <dbReference type="NCBI Taxonomy" id="483547"/>
    <lineage>
        <taxon>Bacteria</taxon>
        <taxon>Pseudomonadati</taxon>
        <taxon>Thermodesulfobacteriota</taxon>
        <taxon>Desulfuromonadia</taxon>
        <taxon>Desulfuromonadales</taxon>
        <taxon>Geoalkalibacteraceae</taxon>
        <taxon>Geoalkalibacter</taxon>
    </lineage>
</organism>
<accession>A0A0B5FEQ2</accession>
<dbReference type="AlphaFoldDB" id="A0A0B5FEQ2"/>
<dbReference type="OrthoDB" id="9773799at2"/>
<protein>
    <recommendedName>
        <fullName evidence="1">HDOD domain-containing protein</fullName>
    </recommendedName>
</protein>
<dbReference type="HOGENOM" id="CLU_048246_4_2_7"/>
<dbReference type="Pfam" id="PF08668">
    <property type="entry name" value="HDOD"/>
    <property type="match status" value="1"/>
</dbReference>
<gene>
    <name evidence="2" type="ORF">GSUB_08610</name>
</gene>
<dbReference type="Proteomes" id="UP000035036">
    <property type="component" value="Chromosome"/>
</dbReference>
<evidence type="ECO:0000313" key="2">
    <source>
        <dbReference type="EMBL" id="AJF06597.1"/>
    </source>
</evidence>
<dbReference type="STRING" id="483547.GSUB_08610"/>
<evidence type="ECO:0000313" key="3">
    <source>
        <dbReference type="Proteomes" id="UP000035036"/>
    </source>
</evidence>
<evidence type="ECO:0000259" key="1">
    <source>
        <dbReference type="PROSITE" id="PS51833"/>
    </source>
</evidence>
<reference evidence="2 3" key="1">
    <citation type="journal article" date="2015" name="Genome Announc.">
        <title>Genomes of Geoalkalibacter ferrihydriticus Z-0531T and Geoalkalibacter subterraneus Red1T, Two Haloalkaliphilic Metal-Reducing Deltaproteobacteria.</title>
        <authorList>
            <person name="Badalamenti J.P."/>
            <person name="Krajmalnik-Brown R."/>
            <person name="Torres C.I."/>
            <person name="Bond D.R."/>
        </authorList>
    </citation>
    <scope>NUCLEOTIDE SEQUENCE [LARGE SCALE GENOMIC DNA]</scope>
    <source>
        <strain evidence="2 3">Red1</strain>
    </source>
</reference>
<dbReference type="InterPro" id="IPR013976">
    <property type="entry name" value="HDOD"/>
</dbReference>
<name>A0A0B5FEQ2_9BACT</name>
<dbReference type="PROSITE" id="PS51833">
    <property type="entry name" value="HDOD"/>
    <property type="match status" value="1"/>
</dbReference>